<keyword evidence="2" id="KW-1185">Reference proteome</keyword>
<dbReference type="Proteomes" id="UP001303046">
    <property type="component" value="Unassembled WGS sequence"/>
</dbReference>
<evidence type="ECO:0000313" key="1">
    <source>
        <dbReference type="EMBL" id="KAK6747949.1"/>
    </source>
</evidence>
<gene>
    <name evidence="1" type="primary">Necator_chrIV.g14183</name>
    <name evidence="1" type="ORF">RB195_000889</name>
</gene>
<dbReference type="EMBL" id="JAVFWL010000004">
    <property type="protein sequence ID" value="KAK6747949.1"/>
    <property type="molecule type" value="Genomic_DNA"/>
</dbReference>
<dbReference type="SUPFAM" id="SSF55909">
    <property type="entry name" value="Pentein"/>
    <property type="match status" value="1"/>
</dbReference>
<evidence type="ECO:0000313" key="2">
    <source>
        <dbReference type="Proteomes" id="UP001303046"/>
    </source>
</evidence>
<accession>A0ABR1DBT8</accession>
<name>A0ABR1DBT8_NECAM</name>
<organism evidence="1 2">
    <name type="scientific">Necator americanus</name>
    <name type="common">Human hookworm</name>
    <dbReference type="NCBI Taxonomy" id="51031"/>
    <lineage>
        <taxon>Eukaryota</taxon>
        <taxon>Metazoa</taxon>
        <taxon>Ecdysozoa</taxon>
        <taxon>Nematoda</taxon>
        <taxon>Chromadorea</taxon>
        <taxon>Rhabditida</taxon>
        <taxon>Rhabditina</taxon>
        <taxon>Rhabditomorpha</taxon>
        <taxon>Strongyloidea</taxon>
        <taxon>Ancylostomatidae</taxon>
        <taxon>Bunostominae</taxon>
        <taxon>Necator</taxon>
    </lineage>
</organism>
<proteinExistence type="predicted"/>
<comment type="caution">
    <text evidence="1">The sequence shown here is derived from an EMBL/GenBank/DDBJ whole genome shotgun (WGS) entry which is preliminary data.</text>
</comment>
<evidence type="ECO:0008006" key="3">
    <source>
        <dbReference type="Google" id="ProtNLM"/>
    </source>
</evidence>
<protein>
    <recommendedName>
        <fullName evidence="3">Dimethylargininase</fullName>
    </recommendedName>
</protein>
<dbReference type="Gene3D" id="3.75.10.10">
    <property type="entry name" value="L-arginine/glycine Amidinotransferase, Chain A"/>
    <property type="match status" value="1"/>
</dbReference>
<reference evidence="1 2" key="1">
    <citation type="submission" date="2023-08" db="EMBL/GenBank/DDBJ databases">
        <title>A Necator americanus chromosomal reference genome.</title>
        <authorList>
            <person name="Ilik V."/>
            <person name="Petrzelkova K.J."/>
            <person name="Pardy F."/>
            <person name="Fuh T."/>
            <person name="Niatou-Singa F.S."/>
            <person name="Gouil Q."/>
            <person name="Baker L."/>
            <person name="Ritchie M.E."/>
            <person name="Jex A.R."/>
            <person name="Gazzola D."/>
            <person name="Li H."/>
            <person name="Toshio Fujiwara R."/>
            <person name="Zhan B."/>
            <person name="Aroian R.V."/>
            <person name="Pafco B."/>
            <person name="Schwarz E.M."/>
        </authorList>
    </citation>
    <scope>NUCLEOTIDE SEQUENCE [LARGE SCALE GENOMIC DNA]</scope>
    <source>
        <strain evidence="1 2">Aroian</strain>
        <tissue evidence="1">Whole animal</tissue>
    </source>
</reference>
<sequence length="101" mass="11821">MTRPKVRILTHRPTYYKVFYSINLWMDLNNLVDTNKATERWKKLKEKIEKCGAKVEVMELDEDAKDLPDIVFTANAGIVGGKQVYLANSYINSFHQHKYLN</sequence>